<comment type="caution">
    <text evidence="1">The sequence shown here is derived from an EMBL/GenBank/DDBJ whole genome shotgun (WGS) entry which is preliminary data.</text>
</comment>
<dbReference type="PANTHER" id="PTHR45786">
    <property type="entry name" value="DNA BINDING PROTEIN-LIKE"/>
    <property type="match status" value="1"/>
</dbReference>
<dbReference type="AlphaFoldDB" id="A0AAV5K6E1"/>
<protein>
    <submittedName>
        <fullName evidence="1">Uncharacterized protein</fullName>
    </submittedName>
</protein>
<proteinExistence type="predicted"/>
<reference evidence="1 2" key="1">
    <citation type="journal article" date="2021" name="Commun. Biol.">
        <title>The genome of Shorea leprosula (Dipterocarpaceae) highlights the ecological relevance of drought in aseasonal tropical rainforests.</title>
        <authorList>
            <person name="Ng K.K.S."/>
            <person name="Kobayashi M.J."/>
            <person name="Fawcett J.A."/>
            <person name="Hatakeyama M."/>
            <person name="Paape T."/>
            <person name="Ng C.H."/>
            <person name="Ang C.C."/>
            <person name="Tnah L.H."/>
            <person name="Lee C.T."/>
            <person name="Nishiyama T."/>
            <person name="Sese J."/>
            <person name="O'Brien M.J."/>
            <person name="Copetti D."/>
            <person name="Mohd Noor M.I."/>
            <person name="Ong R.C."/>
            <person name="Putra M."/>
            <person name="Sireger I.Z."/>
            <person name="Indrioko S."/>
            <person name="Kosugi Y."/>
            <person name="Izuno A."/>
            <person name="Isagi Y."/>
            <person name="Lee S.L."/>
            <person name="Shimizu K.K."/>
        </authorList>
    </citation>
    <scope>NUCLEOTIDE SEQUENCE [LARGE SCALE GENOMIC DNA]</scope>
    <source>
        <strain evidence="1">214</strain>
    </source>
</reference>
<name>A0AAV5K6E1_9ROSI</name>
<keyword evidence="2" id="KW-1185">Reference proteome</keyword>
<gene>
    <name evidence="1" type="ORF">SLEP1_g28608</name>
</gene>
<sequence>MNGKVQLPFLKPAPDLLTYLHKAEDDCSRNFLCNLRVYNMMFAFTSFGGKVDPLINQGSNPPIFKLGGQNHHYVGSLLPVPNGSPKFAQLYIFDTDSQIKNRLKCFGFRYIDLRFGYMFIQGNKETRRKSGGGGRELW</sequence>
<evidence type="ECO:0000313" key="2">
    <source>
        <dbReference type="Proteomes" id="UP001054252"/>
    </source>
</evidence>
<dbReference type="PANTHER" id="PTHR45786:SF74">
    <property type="entry name" value="ATP-DEPENDENT DNA HELICASE"/>
    <property type="match status" value="1"/>
</dbReference>
<organism evidence="1 2">
    <name type="scientific">Rubroshorea leprosula</name>
    <dbReference type="NCBI Taxonomy" id="152421"/>
    <lineage>
        <taxon>Eukaryota</taxon>
        <taxon>Viridiplantae</taxon>
        <taxon>Streptophyta</taxon>
        <taxon>Embryophyta</taxon>
        <taxon>Tracheophyta</taxon>
        <taxon>Spermatophyta</taxon>
        <taxon>Magnoliopsida</taxon>
        <taxon>eudicotyledons</taxon>
        <taxon>Gunneridae</taxon>
        <taxon>Pentapetalae</taxon>
        <taxon>rosids</taxon>
        <taxon>malvids</taxon>
        <taxon>Malvales</taxon>
        <taxon>Dipterocarpaceae</taxon>
        <taxon>Rubroshorea</taxon>
    </lineage>
</organism>
<evidence type="ECO:0000313" key="1">
    <source>
        <dbReference type="EMBL" id="GKV18190.1"/>
    </source>
</evidence>
<dbReference type="Proteomes" id="UP001054252">
    <property type="component" value="Unassembled WGS sequence"/>
</dbReference>
<dbReference type="EMBL" id="BPVZ01000049">
    <property type="protein sequence ID" value="GKV18190.1"/>
    <property type="molecule type" value="Genomic_DNA"/>
</dbReference>
<accession>A0AAV5K6E1</accession>